<dbReference type="SMART" id="SM00889">
    <property type="entry name" value="EFG_IV"/>
    <property type="match status" value="1"/>
</dbReference>
<keyword evidence="6" id="KW-1185">Reference proteome</keyword>
<dbReference type="InterPro" id="IPR041095">
    <property type="entry name" value="EFG_II"/>
</dbReference>
<dbReference type="Gene3D" id="3.30.70.870">
    <property type="entry name" value="Elongation Factor G (Translational Gtpase), domain 3"/>
    <property type="match status" value="1"/>
</dbReference>
<reference evidence="5 6" key="1">
    <citation type="journal article" date="2009" name="Stand. Genomic Sci.">
        <title>Complete genome sequence of Stackebrandtia nassauensis type strain (LLR-40K-21).</title>
        <authorList>
            <person name="Munk C."/>
            <person name="Lapidus A."/>
            <person name="Copeland A."/>
            <person name="Jando M."/>
            <person name="Mayilraj S."/>
            <person name="Glavina Del Rio T."/>
            <person name="Nolan M."/>
            <person name="Chen F."/>
            <person name="Lucas S."/>
            <person name="Tice H."/>
            <person name="Cheng J.F."/>
            <person name="Han C."/>
            <person name="Detter J.C."/>
            <person name="Bruce D."/>
            <person name="Goodwin L."/>
            <person name="Chain P."/>
            <person name="Pitluck S."/>
            <person name="Goker M."/>
            <person name="Ovchinikova G."/>
            <person name="Pati A."/>
            <person name="Ivanova N."/>
            <person name="Mavromatis K."/>
            <person name="Chen A."/>
            <person name="Palaniappan K."/>
            <person name="Land M."/>
            <person name="Hauser L."/>
            <person name="Chang Y.J."/>
            <person name="Jeffries C.D."/>
            <person name="Bristow J."/>
            <person name="Eisen J.A."/>
            <person name="Markowitz V."/>
            <person name="Hugenholtz P."/>
            <person name="Kyrpides N.C."/>
            <person name="Klenk H.P."/>
        </authorList>
    </citation>
    <scope>NUCLEOTIDE SEQUENCE [LARGE SCALE GENOMIC DNA]</scope>
    <source>
        <strain evidence="6">DSM 44728 / CIP 108903 / NRRL B-16338 / NBRC 102104 / LLR-40K-21</strain>
    </source>
</reference>
<dbReference type="InterPro" id="IPR027417">
    <property type="entry name" value="P-loop_NTPase"/>
</dbReference>
<feature type="domain" description="Tr-type G" evidence="4">
    <location>
        <begin position="1"/>
        <end position="253"/>
    </location>
</feature>
<dbReference type="PRINTS" id="PR00315">
    <property type="entry name" value="ELONGATNFCT"/>
</dbReference>
<dbReference type="GO" id="GO:0005525">
    <property type="term" value="F:GTP binding"/>
    <property type="evidence" value="ECO:0007669"/>
    <property type="project" value="UniProtKB-KW"/>
</dbReference>
<sequence>MSSLNLGIIAHVDAGKTSLTERLLFNAGVIAAAGSVDKGNTQTDTNELERRRGITIQSAVVTFPLPGLTVNLIDTPGHSDFIAEVERALRVLDGVVLVVSAVEGVQAQTRTLMRTIAALGIPTLIFVNKIDRVGAGDAGLLAEISGQLGVRVLAMSTVTDLGSRAAIAHARDLADVDFAAEAAEVLADGDDDFLAAWLAADTKLDAETVETELREQVRRRLVCPVYFGSAVTGTGVEALAEGIRGYLPAVDPVDGEPHGQVFKVERGAGGEKIAYVRMRSGVLRARTRQPVHRPHASDDADAPTQKLTAVRVFDRGNRTSPGEAGSGSIAKVWGLTDVRIGDTIGTPDHRPLPSLFARPTLETVVVPVAARDRLALQSALRDLAERDPLVEPHFDETGRDITINLYGEVQKEVIAATLAEEFGVAVDFDATRTLHIERVTGVGEAVEVMGPDAATHFYATIGLRVEPAEPGSGITYRLEVERGSLLSAMHNAVEEQTRATLGQGLYGWPVLDAVVTMTVSGYAPPVSTPSEFRKLTPIVLMRALAEAGTVVCEPVERFELDVPEDVVAGVLTALAKAGAAVAEQIPKPFGYRLVGTLPTAAVRELELRLPELTHGRGVFASTLDGYRPVTGNPPTRERVDGDPLDVHGYLRYLNNR</sequence>
<dbReference type="Pfam" id="PF00009">
    <property type="entry name" value="GTP_EFTU"/>
    <property type="match status" value="1"/>
</dbReference>
<dbReference type="InterPro" id="IPR005517">
    <property type="entry name" value="Transl_elong_EFG/EF2_IV"/>
</dbReference>
<dbReference type="SUPFAM" id="SSF50447">
    <property type="entry name" value="Translation proteins"/>
    <property type="match status" value="1"/>
</dbReference>
<dbReference type="SUPFAM" id="SSF54211">
    <property type="entry name" value="Ribosomal protein S5 domain 2-like"/>
    <property type="match status" value="1"/>
</dbReference>
<evidence type="ECO:0000256" key="3">
    <source>
        <dbReference type="ARBA" id="ARBA00023134"/>
    </source>
</evidence>
<evidence type="ECO:0000313" key="6">
    <source>
        <dbReference type="Proteomes" id="UP000000844"/>
    </source>
</evidence>
<dbReference type="PROSITE" id="PS00301">
    <property type="entry name" value="G_TR_1"/>
    <property type="match status" value="1"/>
</dbReference>
<proteinExistence type="predicted"/>
<evidence type="ECO:0000259" key="4">
    <source>
        <dbReference type="PROSITE" id="PS51722"/>
    </source>
</evidence>
<dbReference type="InterPro" id="IPR000795">
    <property type="entry name" value="T_Tr_GTP-bd_dom"/>
</dbReference>
<dbReference type="AlphaFoldDB" id="D3Q0M7"/>
<dbReference type="InterPro" id="IPR031157">
    <property type="entry name" value="G_TR_CS"/>
</dbReference>
<dbReference type="Gene3D" id="3.30.230.10">
    <property type="match status" value="1"/>
</dbReference>
<evidence type="ECO:0000256" key="2">
    <source>
        <dbReference type="ARBA" id="ARBA00022917"/>
    </source>
</evidence>
<dbReference type="EMBL" id="CP001778">
    <property type="protein sequence ID" value="ADD41763.1"/>
    <property type="molecule type" value="Genomic_DNA"/>
</dbReference>
<dbReference type="Gene3D" id="3.40.50.300">
    <property type="entry name" value="P-loop containing nucleotide triphosphate hydrolases"/>
    <property type="match status" value="1"/>
</dbReference>
<dbReference type="SUPFAM" id="SSF54980">
    <property type="entry name" value="EF-G C-terminal domain-like"/>
    <property type="match status" value="2"/>
</dbReference>
<dbReference type="Gene3D" id="2.40.30.10">
    <property type="entry name" value="Translation factors"/>
    <property type="match status" value="1"/>
</dbReference>
<dbReference type="Pfam" id="PF00679">
    <property type="entry name" value="EFG_C"/>
    <property type="match status" value="1"/>
</dbReference>
<evidence type="ECO:0000313" key="5">
    <source>
        <dbReference type="EMBL" id="ADD41763.1"/>
    </source>
</evidence>
<dbReference type="RefSeq" id="WP_013017334.1">
    <property type="nucleotide sequence ID" value="NC_013947.1"/>
</dbReference>
<dbReference type="Pfam" id="PF14492">
    <property type="entry name" value="EFG_III"/>
    <property type="match status" value="1"/>
</dbReference>
<dbReference type="InterPro" id="IPR035647">
    <property type="entry name" value="EFG_III/V"/>
</dbReference>
<keyword evidence="1" id="KW-0547">Nucleotide-binding</keyword>
<evidence type="ECO:0000256" key="1">
    <source>
        <dbReference type="ARBA" id="ARBA00022741"/>
    </source>
</evidence>
<dbReference type="PANTHER" id="PTHR43261:SF1">
    <property type="entry name" value="RIBOSOME-RELEASING FACTOR 2, MITOCHONDRIAL"/>
    <property type="match status" value="1"/>
</dbReference>
<protein>
    <submittedName>
        <fullName evidence="5">Small GTP-binding protein</fullName>
    </submittedName>
</protein>
<keyword evidence="3" id="KW-0342">GTP-binding</keyword>
<dbReference type="InterPro" id="IPR009000">
    <property type="entry name" value="Transl_B-barrel_sf"/>
</dbReference>
<dbReference type="Pfam" id="PF03764">
    <property type="entry name" value="EFG_IV"/>
    <property type="match status" value="1"/>
</dbReference>
<dbReference type="InterPro" id="IPR000640">
    <property type="entry name" value="EFG_V-like"/>
</dbReference>
<dbReference type="InterPro" id="IPR005225">
    <property type="entry name" value="Small_GTP-bd"/>
</dbReference>
<dbReference type="KEGG" id="sna:Snas_2069"/>
<dbReference type="GO" id="GO:0006412">
    <property type="term" value="P:translation"/>
    <property type="evidence" value="ECO:0007669"/>
    <property type="project" value="UniProtKB-KW"/>
</dbReference>
<dbReference type="PROSITE" id="PS51722">
    <property type="entry name" value="G_TR_2"/>
    <property type="match status" value="1"/>
</dbReference>
<dbReference type="GO" id="GO:0032790">
    <property type="term" value="P:ribosome disassembly"/>
    <property type="evidence" value="ECO:0007669"/>
    <property type="project" value="TreeGrafter"/>
</dbReference>
<dbReference type="PRINTS" id="PR01037">
    <property type="entry name" value="TCRTETOQM"/>
</dbReference>
<dbReference type="Proteomes" id="UP000000844">
    <property type="component" value="Chromosome"/>
</dbReference>
<dbReference type="InterPro" id="IPR014721">
    <property type="entry name" value="Ribsml_uS5_D2-typ_fold_subgr"/>
</dbReference>
<dbReference type="InterPro" id="IPR020568">
    <property type="entry name" value="Ribosomal_Su5_D2-typ_SF"/>
</dbReference>
<name>D3Q0M7_STANL</name>
<organism evidence="5 6">
    <name type="scientific">Stackebrandtia nassauensis (strain DSM 44728 / CIP 108903 / NRRL B-16338 / NBRC 102104 / LLR-40K-21)</name>
    <dbReference type="NCBI Taxonomy" id="446470"/>
    <lineage>
        <taxon>Bacteria</taxon>
        <taxon>Bacillati</taxon>
        <taxon>Actinomycetota</taxon>
        <taxon>Actinomycetes</taxon>
        <taxon>Glycomycetales</taxon>
        <taxon>Glycomycetaceae</taxon>
        <taxon>Stackebrandtia</taxon>
    </lineage>
</organism>
<dbReference type="HOGENOM" id="CLU_002794_4_2_11"/>
<dbReference type="OrthoDB" id="9801472at2"/>
<dbReference type="GO" id="GO:0003924">
    <property type="term" value="F:GTPase activity"/>
    <property type="evidence" value="ECO:0007669"/>
    <property type="project" value="InterPro"/>
</dbReference>
<dbReference type="STRING" id="446470.Snas_2069"/>
<dbReference type="NCBIfam" id="TIGR00231">
    <property type="entry name" value="small_GTP"/>
    <property type="match status" value="1"/>
</dbReference>
<dbReference type="SUPFAM" id="SSF52540">
    <property type="entry name" value="P-loop containing nucleoside triphosphate hydrolases"/>
    <property type="match status" value="1"/>
</dbReference>
<accession>D3Q0M7</accession>
<dbReference type="eggNOG" id="COG0480">
    <property type="taxonomic scope" value="Bacteria"/>
</dbReference>
<gene>
    <name evidence="5" type="ordered locus">Snas_2069</name>
</gene>
<dbReference type="PANTHER" id="PTHR43261">
    <property type="entry name" value="TRANSLATION ELONGATION FACTOR G-RELATED"/>
    <property type="match status" value="1"/>
</dbReference>
<keyword evidence="2" id="KW-0648">Protein biosynthesis</keyword>